<feature type="transmembrane region" description="Helical" evidence="1">
    <location>
        <begin position="59"/>
        <end position="79"/>
    </location>
</feature>
<feature type="transmembrane region" description="Helical" evidence="1">
    <location>
        <begin position="28"/>
        <end position="47"/>
    </location>
</feature>
<organism evidence="2 3">
    <name type="scientific">Microbispora triticiradicis</name>
    <dbReference type="NCBI Taxonomy" id="2200763"/>
    <lineage>
        <taxon>Bacteria</taxon>
        <taxon>Bacillati</taxon>
        <taxon>Actinomycetota</taxon>
        <taxon>Actinomycetes</taxon>
        <taxon>Streptosporangiales</taxon>
        <taxon>Streptosporangiaceae</taxon>
        <taxon>Microbispora</taxon>
    </lineage>
</organism>
<dbReference type="EMBL" id="VANP01000004">
    <property type="protein sequence ID" value="TLP60693.1"/>
    <property type="molecule type" value="Genomic_DNA"/>
</dbReference>
<sequence length="160" mass="17050">MTEEPRLSAQDMIDRLSPVLSLRTRIRAVAALLAGVTGAVFMGTLWWTEPGPLPGRTHLAFALLTVFCLAWAAYGGWLLTRRIPLFATDQVIAAWIGLVASLATTAVVTVVAVQRGAGVGLPSAAGGVFVAVALALVVRAQARRAALLRRKHELTGREER</sequence>
<keyword evidence="1" id="KW-0812">Transmembrane</keyword>
<accession>A0A5R8Z4P5</accession>
<evidence type="ECO:0000313" key="3">
    <source>
        <dbReference type="Proteomes" id="UP000309033"/>
    </source>
</evidence>
<name>A0A5R8Z4P5_9ACTN</name>
<keyword evidence="1" id="KW-0472">Membrane</keyword>
<dbReference type="OrthoDB" id="6059373at2"/>
<evidence type="ECO:0008006" key="4">
    <source>
        <dbReference type="Google" id="ProtNLM"/>
    </source>
</evidence>
<reference evidence="2" key="1">
    <citation type="submission" date="2019-05" db="EMBL/GenBank/DDBJ databases">
        <title>Isolation, diversity and antifungal activity of Actinobacteria from wheat.</title>
        <authorList>
            <person name="Yu B."/>
        </authorList>
    </citation>
    <scope>NUCLEOTIDE SEQUENCE [LARGE SCALE GENOMIC DNA]</scope>
    <source>
        <strain evidence="2">NEAU-HEGS1-5</strain>
    </source>
</reference>
<proteinExistence type="predicted"/>
<comment type="caution">
    <text evidence="2">The sequence shown here is derived from an EMBL/GenBank/DDBJ whole genome shotgun (WGS) entry which is preliminary data.</text>
</comment>
<feature type="transmembrane region" description="Helical" evidence="1">
    <location>
        <begin position="119"/>
        <end position="140"/>
    </location>
</feature>
<evidence type="ECO:0000313" key="2">
    <source>
        <dbReference type="EMBL" id="TLP60693.1"/>
    </source>
</evidence>
<keyword evidence="3" id="KW-1185">Reference proteome</keyword>
<keyword evidence="1" id="KW-1133">Transmembrane helix</keyword>
<gene>
    <name evidence="2" type="ORF">FED44_12435</name>
</gene>
<dbReference type="Proteomes" id="UP000309033">
    <property type="component" value="Unassembled WGS sequence"/>
</dbReference>
<dbReference type="AlphaFoldDB" id="A0A5R8Z4P5"/>
<protein>
    <recommendedName>
        <fullName evidence="4">Transmembrane transport protein</fullName>
    </recommendedName>
</protein>
<feature type="transmembrane region" description="Helical" evidence="1">
    <location>
        <begin position="91"/>
        <end position="113"/>
    </location>
</feature>
<evidence type="ECO:0000256" key="1">
    <source>
        <dbReference type="SAM" id="Phobius"/>
    </source>
</evidence>